<dbReference type="PANTHER" id="PTHR32385:SF15">
    <property type="entry name" value="INOSITOL PHOSPHOCERAMIDE MANNOSYLTRANSFERASE 1"/>
    <property type="match status" value="1"/>
</dbReference>
<evidence type="ECO:0000313" key="2">
    <source>
        <dbReference type="EMBL" id="MBW8638152.1"/>
    </source>
</evidence>
<proteinExistence type="predicted"/>
<accession>A0AAE3D1P6</accession>
<keyword evidence="1" id="KW-0808">Transferase</keyword>
<dbReference type="Pfam" id="PF04488">
    <property type="entry name" value="Gly_transf_sug"/>
    <property type="match status" value="1"/>
</dbReference>
<dbReference type="GO" id="GO:0051999">
    <property type="term" value="P:mannosyl-inositol phosphorylceramide biosynthetic process"/>
    <property type="evidence" value="ECO:0007669"/>
    <property type="project" value="TreeGrafter"/>
</dbReference>
<dbReference type="GO" id="GO:0016020">
    <property type="term" value="C:membrane"/>
    <property type="evidence" value="ECO:0007669"/>
    <property type="project" value="GOC"/>
</dbReference>
<dbReference type="PANTHER" id="PTHR32385">
    <property type="entry name" value="MANNOSYL PHOSPHORYLINOSITOL CERAMIDE SYNTHASE"/>
    <property type="match status" value="1"/>
</dbReference>
<name>A0AAE3D1P6_9HYPH</name>
<evidence type="ECO:0000313" key="3">
    <source>
        <dbReference type="Proteomes" id="UP001196509"/>
    </source>
</evidence>
<organism evidence="2 3">
    <name type="scientific">Flavimaribacter sediminis</name>
    <dbReference type="NCBI Taxonomy" id="2865987"/>
    <lineage>
        <taxon>Bacteria</taxon>
        <taxon>Pseudomonadati</taxon>
        <taxon>Pseudomonadota</taxon>
        <taxon>Alphaproteobacteria</taxon>
        <taxon>Hyphomicrobiales</taxon>
        <taxon>Rhizobiaceae</taxon>
        <taxon>Flavimaribacter</taxon>
    </lineage>
</organism>
<dbReference type="SUPFAM" id="SSF53448">
    <property type="entry name" value="Nucleotide-diphospho-sugar transferases"/>
    <property type="match status" value="1"/>
</dbReference>
<dbReference type="AlphaFoldDB" id="A0AAE3D1P6"/>
<sequence length="328" mass="37948">MSFLEFLSSRKGHRIPTNIPKNISYFWEEGEVSNRYRNNIKFTKILNPKHKVKVFSGEECLNLLDHIFPQYVDTYRSISIPACKSDIMRMLLLYQFGGWYLDCDTKPRCSMDFFEEKGKDLYLFWVKSDKGKLTILGTPIGGASKHPFFLHAAEIFFELLRSRINNHSVYANTGPTAILAAAGAFINLDATKYKEADYSYVDVEGDGTKGSWTYQEACGILIDDDNPCKFHSSRNLDKIGSLEAFSYFKKMFDRFPQTMANNYQKLLLKAGNHYVIEHKLNDEIVDLTLKYINPEEHPKYYSELSETLANLKDIKNTERITQSDRRHS</sequence>
<dbReference type="Proteomes" id="UP001196509">
    <property type="component" value="Unassembled WGS sequence"/>
</dbReference>
<evidence type="ECO:0000256" key="1">
    <source>
        <dbReference type="ARBA" id="ARBA00022679"/>
    </source>
</evidence>
<dbReference type="InterPro" id="IPR007577">
    <property type="entry name" value="GlycoTrfase_DXD_sugar-bd_CS"/>
</dbReference>
<protein>
    <recommendedName>
        <fullName evidence="4">Glycosyltransferase sugar-binding region containing DXD motif-containing protein</fullName>
    </recommendedName>
</protein>
<dbReference type="InterPro" id="IPR051706">
    <property type="entry name" value="Glycosyltransferase_domain"/>
</dbReference>
<keyword evidence="3" id="KW-1185">Reference proteome</keyword>
<reference evidence="2" key="1">
    <citation type="submission" date="2021-08" db="EMBL/GenBank/DDBJ databases">
        <title>Hoeflea bacterium WL0058 sp. nov., isolated from the sediment.</title>
        <authorList>
            <person name="Wang L."/>
            <person name="Zhang D."/>
        </authorList>
    </citation>
    <scope>NUCLEOTIDE SEQUENCE</scope>
    <source>
        <strain evidence="2">WL0058</strain>
    </source>
</reference>
<gene>
    <name evidence="2" type="ORF">K1W69_13225</name>
</gene>
<comment type="caution">
    <text evidence="2">The sequence shown here is derived from an EMBL/GenBank/DDBJ whole genome shotgun (WGS) entry which is preliminary data.</text>
</comment>
<dbReference type="EMBL" id="JAICBX010000002">
    <property type="protein sequence ID" value="MBW8638152.1"/>
    <property type="molecule type" value="Genomic_DNA"/>
</dbReference>
<dbReference type="Gene3D" id="3.90.550.20">
    <property type="match status" value="1"/>
</dbReference>
<evidence type="ECO:0008006" key="4">
    <source>
        <dbReference type="Google" id="ProtNLM"/>
    </source>
</evidence>
<dbReference type="InterPro" id="IPR029044">
    <property type="entry name" value="Nucleotide-diphossugar_trans"/>
</dbReference>
<dbReference type="GO" id="GO:0000030">
    <property type="term" value="F:mannosyltransferase activity"/>
    <property type="evidence" value="ECO:0007669"/>
    <property type="project" value="TreeGrafter"/>
</dbReference>